<proteinExistence type="predicted"/>
<gene>
    <name evidence="2" type="ORF">EZS28_014047</name>
</gene>
<feature type="region of interest" description="Disordered" evidence="1">
    <location>
        <begin position="127"/>
        <end position="156"/>
    </location>
</feature>
<evidence type="ECO:0000256" key="1">
    <source>
        <dbReference type="SAM" id="MobiDB-lite"/>
    </source>
</evidence>
<feature type="region of interest" description="Disordered" evidence="1">
    <location>
        <begin position="170"/>
        <end position="199"/>
    </location>
</feature>
<name>A0A5J4W6W0_9EUKA</name>
<dbReference type="EMBL" id="SNRW01003224">
    <property type="protein sequence ID" value="KAA6390422.1"/>
    <property type="molecule type" value="Genomic_DNA"/>
</dbReference>
<protein>
    <submittedName>
        <fullName evidence="2">Uncharacterized protein</fullName>
    </submittedName>
</protein>
<sequence length="326" mass="37746">MQSFFEGDSKFRKKAVDNQLRIVTGDYNSDKVNNNKILTNQDLDDEDEDSDGFIASQYGDGIDRLSSEIKSDKEKLLSFYGESSKDKGKLNDINDYNTPAARIRRLGIALKQWGKEKQQINEQIIQEEEEGDEQWNNYDQRDQKRDSDKRKEEQDIVVINGDNTVTQITNTGERRQLGQLTSNNSPLQTTKSTQSPRNTKNIVNMNRQEYQLEQQQNHPIQLDINQFLTQETPSTDLLPEEDAKDVEIDLELDEEDDEDDIMGWWISKEDAELDQLEREWNERDKGRMGMNGDGIDRLSSEIKSDKEKLLSFYGESSKDKGKLNDI</sequence>
<accession>A0A5J4W6W0</accession>
<feature type="compositionally biased region" description="Polar residues" evidence="1">
    <location>
        <begin position="178"/>
        <end position="199"/>
    </location>
</feature>
<feature type="non-terminal residue" evidence="2">
    <location>
        <position position="326"/>
    </location>
</feature>
<reference evidence="2 3" key="1">
    <citation type="submission" date="2019-03" db="EMBL/GenBank/DDBJ databases">
        <title>Single cell metagenomics reveals metabolic interactions within the superorganism composed of flagellate Streblomastix strix and complex community of Bacteroidetes bacteria on its surface.</title>
        <authorList>
            <person name="Treitli S.C."/>
            <person name="Kolisko M."/>
            <person name="Husnik F."/>
            <person name="Keeling P."/>
            <person name="Hampl V."/>
        </authorList>
    </citation>
    <scope>NUCLEOTIDE SEQUENCE [LARGE SCALE GENOMIC DNA]</scope>
    <source>
        <strain evidence="2">ST1C</strain>
    </source>
</reference>
<evidence type="ECO:0000313" key="2">
    <source>
        <dbReference type="EMBL" id="KAA6390422.1"/>
    </source>
</evidence>
<organism evidence="2 3">
    <name type="scientific">Streblomastix strix</name>
    <dbReference type="NCBI Taxonomy" id="222440"/>
    <lineage>
        <taxon>Eukaryota</taxon>
        <taxon>Metamonada</taxon>
        <taxon>Preaxostyla</taxon>
        <taxon>Oxymonadida</taxon>
        <taxon>Streblomastigidae</taxon>
        <taxon>Streblomastix</taxon>
    </lineage>
</organism>
<feature type="compositionally biased region" description="Basic and acidic residues" evidence="1">
    <location>
        <begin position="139"/>
        <end position="154"/>
    </location>
</feature>
<evidence type="ECO:0000313" key="3">
    <source>
        <dbReference type="Proteomes" id="UP000324800"/>
    </source>
</evidence>
<dbReference type="Proteomes" id="UP000324800">
    <property type="component" value="Unassembled WGS sequence"/>
</dbReference>
<comment type="caution">
    <text evidence="2">The sequence shown here is derived from an EMBL/GenBank/DDBJ whole genome shotgun (WGS) entry which is preliminary data.</text>
</comment>
<dbReference type="AlphaFoldDB" id="A0A5J4W6W0"/>